<feature type="region of interest" description="Disordered" evidence="1">
    <location>
        <begin position="107"/>
        <end position="127"/>
    </location>
</feature>
<dbReference type="OrthoDB" id="6109at2759"/>
<evidence type="ECO:0000313" key="2">
    <source>
        <dbReference type="EMBL" id="KAF5359905.1"/>
    </source>
</evidence>
<feature type="compositionally biased region" description="Basic and acidic residues" evidence="1">
    <location>
        <begin position="107"/>
        <end position="117"/>
    </location>
</feature>
<keyword evidence="3" id="KW-1185">Reference proteome</keyword>
<comment type="caution">
    <text evidence="2">The sequence shown here is derived from an EMBL/GenBank/DDBJ whole genome shotgun (WGS) entry which is preliminary data.</text>
</comment>
<proteinExistence type="predicted"/>
<organism evidence="2 3">
    <name type="scientific">Tetrapyrgos nigripes</name>
    <dbReference type="NCBI Taxonomy" id="182062"/>
    <lineage>
        <taxon>Eukaryota</taxon>
        <taxon>Fungi</taxon>
        <taxon>Dikarya</taxon>
        <taxon>Basidiomycota</taxon>
        <taxon>Agaricomycotina</taxon>
        <taxon>Agaricomycetes</taxon>
        <taxon>Agaricomycetidae</taxon>
        <taxon>Agaricales</taxon>
        <taxon>Marasmiineae</taxon>
        <taxon>Marasmiaceae</taxon>
        <taxon>Tetrapyrgos</taxon>
    </lineage>
</organism>
<sequence>MGPFQIWHSHWEGMGCCDWIRPSWRVYIARDLPIRTKHKLHAIGGARGMWSLPIHQTLRGAGMPSTGEQDALILSTTIGAAPFFQKTAILHVTTGNIRVLEPDGTERQTIKDTESKKNPSQAAVPGAHTRACSISDPFIWMIREDDLIGLFIGEPEQVVSSPTILAFLTTWYQT</sequence>
<reference evidence="2 3" key="1">
    <citation type="journal article" date="2020" name="ISME J.">
        <title>Uncovering the hidden diversity of litter-decomposition mechanisms in mushroom-forming fungi.</title>
        <authorList>
            <person name="Floudas D."/>
            <person name="Bentzer J."/>
            <person name="Ahren D."/>
            <person name="Johansson T."/>
            <person name="Persson P."/>
            <person name="Tunlid A."/>
        </authorList>
    </citation>
    <scope>NUCLEOTIDE SEQUENCE [LARGE SCALE GENOMIC DNA]</scope>
    <source>
        <strain evidence="2 3">CBS 291.85</strain>
    </source>
</reference>
<evidence type="ECO:0000313" key="3">
    <source>
        <dbReference type="Proteomes" id="UP000559256"/>
    </source>
</evidence>
<name>A0A8H5G820_9AGAR</name>
<evidence type="ECO:0000256" key="1">
    <source>
        <dbReference type="SAM" id="MobiDB-lite"/>
    </source>
</evidence>
<dbReference type="EMBL" id="JAACJM010000046">
    <property type="protein sequence ID" value="KAF5359905.1"/>
    <property type="molecule type" value="Genomic_DNA"/>
</dbReference>
<gene>
    <name evidence="2" type="ORF">D9758_013995</name>
</gene>
<protein>
    <submittedName>
        <fullName evidence="2">Uncharacterized protein</fullName>
    </submittedName>
</protein>
<dbReference type="AlphaFoldDB" id="A0A8H5G820"/>
<accession>A0A8H5G820</accession>
<dbReference type="Proteomes" id="UP000559256">
    <property type="component" value="Unassembled WGS sequence"/>
</dbReference>